<dbReference type="OrthoDB" id="5575062at2759"/>
<comment type="caution">
    <text evidence="6">The sequence shown here is derived from an EMBL/GenBank/DDBJ whole genome shotgun (WGS) entry which is preliminary data.</text>
</comment>
<keyword evidence="2" id="KW-0067">ATP-binding</keyword>
<evidence type="ECO:0000256" key="3">
    <source>
        <dbReference type="ARBA" id="ARBA00023242"/>
    </source>
</evidence>
<feature type="coiled-coil region" evidence="4">
    <location>
        <begin position="149"/>
        <end position="310"/>
    </location>
</feature>
<feature type="compositionally biased region" description="Basic residues" evidence="5">
    <location>
        <begin position="94"/>
        <end position="103"/>
    </location>
</feature>
<dbReference type="EMBL" id="PKPP01000168">
    <property type="protein sequence ID" value="PWA96638.1"/>
    <property type="molecule type" value="Genomic_DNA"/>
</dbReference>
<dbReference type="STRING" id="35608.A0A2U1QF74"/>
<evidence type="ECO:0000256" key="4">
    <source>
        <dbReference type="SAM" id="Coils"/>
    </source>
</evidence>
<sequence>MGRSRIGGQPPEESCLHGLATGYISSEMGHAPAVFLCPTGANREESVMVKATDLGGEVGLLRWWNKNENDSPVGVHYRCIVSLVFFVTGRRRTPRPRQARRIPRSAAPMPNNRGAPDTYVSLGILRQDTMRLEALNEKRPGVVQMVKLADKERESLETVKNEAEDYMLKELSLLKWQEKAVKFASEDNAVKMEETKKTASRLQENITVEREKIQDNLKALKELETLHNKHMKRQEELDTTLKRCKDEFKEFERQDVKHREDLKHVKQKIKKMEEKAEKDATKITEITRQSEESTDLIPKLEEDIRKLQKKNSWTRIKFWRKFWKAPKHVTVVICVLHYCEQDSTYI</sequence>
<evidence type="ECO:0000256" key="2">
    <source>
        <dbReference type="ARBA" id="ARBA00022840"/>
    </source>
</evidence>
<dbReference type="AlphaFoldDB" id="A0A2U1QF74"/>
<gene>
    <name evidence="6" type="ORF">CTI12_AA038300</name>
</gene>
<name>A0A2U1QF74_ARTAN</name>
<keyword evidence="4" id="KW-0175">Coiled coil</keyword>
<keyword evidence="1" id="KW-0547">Nucleotide-binding</keyword>
<reference evidence="6 7" key="1">
    <citation type="journal article" date="2018" name="Mol. Plant">
        <title>The genome of Artemisia annua provides insight into the evolution of Asteraceae family and artemisinin biosynthesis.</title>
        <authorList>
            <person name="Shen Q."/>
            <person name="Zhang L."/>
            <person name="Liao Z."/>
            <person name="Wang S."/>
            <person name="Yan T."/>
            <person name="Shi P."/>
            <person name="Liu M."/>
            <person name="Fu X."/>
            <person name="Pan Q."/>
            <person name="Wang Y."/>
            <person name="Lv Z."/>
            <person name="Lu X."/>
            <person name="Zhang F."/>
            <person name="Jiang W."/>
            <person name="Ma Y."/>
            <person name="Chen M."/>
            <person name="Hao X."/>
            <person name="Li L."/>
            <person name="Tang Y."/>
            <person name="Lv G."/>
            <person name="Zhou Y."/>
            <person name="Sun X."/>
            <person name="Brodelius P.E."/>
            <person name="Rose J.K.C."/>
            <person name="Tang K."/>
        </authorList>
    </citation>
    <scope>NUCLEOTIDE SEQUENCE [LARGE SCALE GENOMIC DNA]</scope>
    <source>
        <strain evidence="7">cv. Huhao1</strain>
        <tissue evidence="6">Leaf</tissue>
    </source>
</reference>
<dbReference type="PANTHER" id="PTHR18937">
    <property type="entry name" value="STRUCTURAL MAINTENANCE OF CHROMOSOMES SMC FAMILY MEMBER"/>
    <property type="match status" value="1"/>
</dbReference>
<accession>A0A2U1QF74</accession>
<organism evidence="6 7">
    <name type="scientific">Artemisia annua</name>
    <name type="common">Sweet wormwood</name>
    <dbReference type="NCBI Taxonomy" id="35608"/>
    <lineage>
        <taxon>Eukaryota</taxon>
        <taxon>Viridiplantae</taxon>
        <taxon>Streptophyta</taxon>
        <taxon>Embryophyta</taxon>
        <taxon>Tracheophyta</taxon>
        <taxon>Spermatophyta</taxon>
        <taxon>Magnoliopsida</taxon>
        <taxon>eudicotyledons</taxon>
        <taxon>Gunneridae</taxon>
        <taxon>Pentapetalae</taxon>
        <taxon>asterids</taxon>
        <taxon>campanulids</taxon>
        <taxon>Asterales</taxon>
        <taxon>Asteraceae</taxon>
        <taxon>Asteroideae</taxon>
        <taxon>Anthemideae</taxon>
        <taxon>Artemisiinae</taxon>
        <taxon>Artemisia</taxon>
    </lineage>
</organism>
<dbReference type="GO" id="GO:0007076">
    <property type="term" value="P:mitotic chromosome condensation"/>
    <property type="evidence" value="ECO:0007669"/>
    <property type="project" value="TreeGrafter"/>
</dbReference>
<evidence type="ECO:0000313" key="7">
    <source>
        <dbReference type="Proteomes" id="UP000245207"/>
    </source>
</evidence>
<feature type="region of interest" description="Disordered" evidence="5">
    <location>
        <begin position="94"/>
        <end position="113"/>
    </location>
</feature>
<keyword evidence="3" id="KW-0539">Nucleus</keyword>
<dbReference type="GO" id="GO:0005524">
    <property type="term" value="F:ATP binding"/>
    <property type="evidence" value="ECO:0007669"/>
    <property type="project" value="UniProtKB-KW"/>
</dbReference>
<evidence type="ECO:0000313" key="6">
    <source>
        <dbReference type="EMBL" id="PWA96638.1"/>
    </source>
</evidence>
<dbReference type="PANTHER" id="PTHR18937:SF172">
    <property type="entry name" value="STRUCTURAL MAINTENANCE OF CHROMOSOMES PROTEIN"/>
    <property type="match status" value="1"/>
</dbReference>
<protein>
    <submittedName>
        <fullName evidence="6">RecF/RecN/SMC</fullName>
    </submittedName>
</protein>
<evidence type="ECO:0000256" key="5">
    <source>
        <dbReference type="SAM" id="MobiDB-lite"/>
    </source>
</evidence>
<evidence type="ECO:0000256" key="1">
    <source>
        <dbReference type="ARBA" id="ARBA00022741"/>
    </source>
</evidence>
<dbReference type="Proteomes" id="UP000245207">
    <property type="component" value="Unassembled WGS sequence"/>
</dbReference>
<dbReference type="GO" id="GO:0000796">
    <property type="term" value="C:condensin complex"/>
    <property type="evidence" value="ECO:0007669"/>
    <property type="project" value="TreeGrafter"/>
</dbReference>
<proteinExistence type="predicted"/>
<keyword evidence="7" id="KW-1185">Reference proteome</keyword>